<sequence>MRIAITASADSPDSLVDGRFAAARYILIFDMADGRWETVKCSLWSRQQKHSGHIRASILKEKGIGALVSGGIDPISFKELGKRGISIYQAPEASVREAADMLAHDRLLALQVPDAIDVSRLVKKRSGVPV</sequence>
<dbReference type="PANTHER" id="PTHR33937">
    <property type="entry name" value="IRON-MOLYBDENUM PROTEIN-RELATED-RELATED"/>
    <property type="match status" value="1"/>
</dbReference>
<dbReference type="InterPro" id="IPR036105">
    <property type="entry name" value="DiNase_FeMo-co_biosyn_sf"/>
</dbReference>
<protein>
    <submittedName>
        <fullName evidence="2">NifB/NifX family molybdenum-iron cluster-binding protein</fullName>
    </submittedName>
</protein>
<evidence type="ECO:0000313" key="2">
    <source>
        <dbReference type="EMBL" id="MDT8899975.1"/>
    </source>
</evidence>
<comment type="caution">
    <text evidence="2">The sequence shown here is derived from an EMBL/GenBank/DDBJ whole genome shotgun (WGS) entry which is preliminary data.</text>
</comment>
<feature type="domain" description="Dinitrogenase iron-molybdenum cofactor biosynthesis" evidence="1">
    <location>
        <begin position="13"/>
        <end position="102"/>
    </location>
</feature>
<evidence type="ECO:0000313" key="3">
    <source>
        <dbReference type="Proteomes" id="UP001254848"/>
    </source>
</evidence>
<dbReference type="EMBL" id="JAUOZS010000001">
    <property type="protein sequence ID" value="MDT8899975.1"/>
    <property type="molecule type" value="Genomic_DNA"/>
</dbReference>
<dbReference type="RefSeq" id="WP_413778538.1">
    <property type="nucleotide sequence ID" value="NZ_JAUOZS010000001.1"/>
</dbReference>
<dbReference type="Pfam" id="PF02579">
    <property type="entry name" value="Nitro_FeMo-Co"/>
    <property type="match status" value="1"/>
</dbReference>
<keyword evidence="3" id="KW-1185">Reference proteome</keyword>
<organism evidence="2 3">
    <name type="scientific">Anaeroselena agilis</name>
    <dbReference type="NCBI Taxonomy" id="3063788"/>
    <lineage>
        <taxon>Bacteria</taxon>
        <taxon>Bacillati</taxon>
        <taxon>Bacillota</taxon>
        <taxon>Negativicutes</taxon>
        <taxon>Acetonemataceae</taxon>
        <taxon>Anaeroselena</taxon>
    </lineage>
</organism>
<dbReference type="Gene3D" id="3.30.420.130">
    <property type="entry name" value="Dinitrogenase iron-molybdenum cofactor biosynthesis domain"/>
    <property type="match status" value="1"/>
</dbReference>
<evidence type="ECO:0000259" key="1">
    <source>
        <dbReference type="Pfam" id="PF02579"/>
    </source>
</evidence>
<dbReference type="InterPro" id="IPR003731">
    <property type="entry name" value="Di-Nase_FeMo-co_biosynth"/>
</dbReference>
<dbReference type="InterPro" id="IPR051840">
    <property type="entry name" value="NifX/NifY_domain"/>
</dbReference>
<proteinExistence type="predicted"/>
<reference evidence="2 3" key="1">
    <citation type="submission" date="2023-07" db="EMBL/GenBank/DDBJ databases">
        <title>The novel representative of Negativicutes class, Anaeroselena agilis gen. nov. sp. nov.</title>
        <authorList>
            <person name="Prokofeva M.I."/>
            <person name="Elcheninov A.G."/>
            <person name="Klyukina A."/>
            <person name="Kublanov I.V."/>
            <person name="Frolov E.N."/>
            <person name="Podosokorskaya O.A."/>
        </authorList>
    </citation>
    <scope>NUCLEOTIDE SEQUENCE [LARGE SCALE GENOMIC DNA]</scope>
    <source>
        <strain evidence="2 3">4137-cl</strain>
    </source>
</reference>
<dbReference type="Proteomes" id="UP001254848">
    <property type="component" value="Unassembled WGS sequence"/>
</dbReference>
<gene>
    <name evidence="2" type="ORF">Q4T40_01840</name>
</gene>
<dbReference type="SUPFAM" id="SSF53146">
    <property type="entry name" value="Nitrogenase accessory factor-like"/>
    <property type="match status" value="1"/>
</dbReference>
<accession>A0ABU3NT25</accession>
<name>A0ABU3NT25_9FIRM</name>
<dbReference type="PANTHER" id="PTHR33937:SF2">
    <property type="entry name" value="DINITROGENASE IRON-MOLYBDENUM COFACTOR BIOSYNTHESIS DOMAIN-CONTAINING PROTEIN"/>
    <property type="match status" value="1"/>
</dbReference>